<organism evidence="6 7">
    <name type="scientific">Fluviicola chungangensis</name>
    <dbReference type="NCBI Taxonomy" id="2597671"/>
    <lineage>
        <taxon>Bacteria</taxon>
        <taxon>Pseudomonadati</taxon>
        <taxon>Bacteroidota</taxon>
        <taxon>Flavobacteriia</taxon>
        <taxon>Flavobacteriales</taxon>
        <taxon>Crocinitomicaceae</taxon>
        <taxon>Fluviicola</taxon>
    </lineage>
</organism>
<keyword evidence="4" id="KW-1133">Transmembrane helix</keyword>
<keyword evidence="1" id="KW-0805">Transcription regulation</keyword>
<dbReference type="RefSeq" id="WP_144331478.1">
    <property type="nucleotide sequence ID" value="NZ_VLPL01000001.1"/>
</dbReference>
<sequence>MLQKLFGSYKLILLYGVSLAGLLFLVRWLEFRVMMISHATELYVAAIAIVFMVLGIWLAKQLTKPKTVLVEKTVYVSPSGAFERNEKAIEELGISKRELEVLELIAQGLSNNEIAERLFVSLNTIKTHSSKLFEKLEVNRRTQAVEAAKRMGIIPL</sequence>
<reference evidence="6 7" key="1">
    <citation type="submission" date="2019-07" db="EMBL/GenBank/DDBJ databases">
        <authorList>
            <person name="Huq M.A."/>
        </authorList>
    </citation>
    <scope>NUCLEOTIDE SEQUENCE [LARGE SCALE GENOMIC DNA]</scope>
    <source>
        <strain evidence="6 7">MAH-3</strain>
    </source>
</reference>
<keyword evidence="3" id="KW-0804">Transcription</keyword>
<comment type="caution">
    <text evidence="6">The sequence shown here is derived from an EMBL/GenBank/DDBJ whole genome shotgun (WGS) entry which is preliminary data.</text>
</comment>
<dbReference type="GO" id="GO:0006355">
    <property type="term" value="P:regulation of DNA-templated transcription"/>
    <property type="evidence" value="ECO:0007669"/>
    <property type="project" value="InterPro"/>
</dbReference>
<dbReference type="CDD" id="cd06170">
    <property type="entry name" value="LuxR_C_like"/>
    <property type="match status" value="1"/>
</dbReference>
<dbReference type="Proteomes" id="UP000316008">
    <property type="component" value="Unassembled WGS sequence"/>
</dbReference>
<dbReference type="PRINTS" id="PR00038">
    <property type="entry name" value="HTHLUXR"/>
</dbReference>
<dbReference type="InterPro" id="IPR000792">
    <property type="entry name" value="Tscrpt_reg_LuxR_C"/>
</dbReference>
<evidence type="ECO:0000313" key="7">
    <source>
        <dbReference type="Proteomes" id="UP000316008"/>
    </source>
</evidence>
<evidence type="ECO:0000256" key="3">
    <source>
        <dbReference type="ARBA" id="ARBA00023163"/>
    </source>
</evidence>
<dbReference type="Pfam" id="PF00196">
    <property type="entry name" value="GerE"/>
    <property type="match status" value="1"/>
</dbReference>
<keyword evidence="7" id="KW-1185">Reference proteome</keyword>
<keyword evidence="4" id="KW-0812">Transmembrane</keyword>
<dbReference type="Gene3D" id="1.10.10.10">
    <property type="entry name" value="Winged helix-like DNA-binding domain superfamily/Winged helix DNA-binding domain"/>
    <property type="match status" value="1"/>
</dbReference>
<evidence type="ECO:0000259" key="5">
    <source>
        <dbReference type="PROSITE" id="PS50043"/>
    </source>
</evidence>
<feature type="domain" description="HTH luxR-type" evidence="5">
    <location>
        <begin position="87"/>
        <end position="152"/>
    </location>
</feature>
<protein>
    <submittedName>
        <fullName evidence="6">DNA-binding response regulator</fullName>
    </submittedName>
</protein>
<evidence type="ECO:0000313" key="6">
    <source>
        <dbReference type="EMBL" id="TSJ47943.1"/>
    </source>
</evidence>
<dbReference type="PANTHER" id="PTHR44688">
    <property type="entry name" value="DNA-BINDING TRANSCRIPTIONAL ACTIVATOR DEVR_DOSR"/>
    <property type="match status" value="1"/>
</dbReference>
<evidence type="ECO:0000256" key="1">
    <source>
        <dbReference type="ARBA" id="ARBA00023015"/>
    </source>
</evidence>
<feature type="transmembrane region" description="Helical" evidence="4">
    <location>
        <begin position="42"/>
        <end position="59"/>
    </location>
</feature>
<proteinExistence type="predicted"/>
<feature type="transmembrane region" description="Helical" evidence="4">
    <location>
        <begin position="12"/>
        <end position="30"/>
    </location>
</feature>
<dbReference type="OrthoDB" id="9807565at2"/>
<evidence type="ECO:0000256" key="4">
    <source>
        <dbReference type="SAM" id="Phobius"/>
    </source>
</evidence>
<evidence type="ECO:0000256" key="2">
    <source>
        <dbReference type="ARBA" id="ARBA00023125"/>
    </source>
</evidence>
<dbReference type="GO" id="GO:0003677">
    <property type="term" value="F:DNA binding"/>
    <property type="evidence" value="ECO:0007669"/>
    <property type="project" value="UniProtKB-KW"/>
</dbReference>
<dbReference type="InterPro" id="IPR036388">
    <property type="entry name" value="WH-like_DNA-bd_sf"/>
</dbReference>
<accession>A0A556N788</accession>
<keyword evidence="4" id="KW-0472">Membrane</keyword>
<dbReference type="SUPFAM" id="SSF46894">
    <property type="entry name" value="C-terminal effector domain of the bipartite response regulators"/>
    <property type="match status" value="1"/>
</dbReference>
<dbReference type="InterPro" id="IPR016032">
    <property type="entry name" value="Sig_transdc_resp-reg_C-effctor"/>
</dbReference>
<name>A0A556N788_9FLAO</name>
<dbReference type="EMBL" id="VLPL01000001">
    <property type="protein sequence ID" value="TSJ47943.1"/>
    <property type="molecule type" value="Genomic_DNA"/>
</dbReference>
<keyword evidence="2 6" id="KW-0238">DNA-binding</keyword>
<dbReference type="PANTHER" id="PTHR44688:SF16">
    <property type="entry name" value="DNA-BINDING TRANSCRIPTIONAL ACTIVATOR DEVR_DOSR"/>
    <property type="match status" value="1"/>
</dbReference>
<dbReference type="PROSITE" id="PS50043">
    <property type="entry name" value="HTH_LUXR_2"/>
    <property type="match status" value="1"/>
</dbReference>
<dbReference type="SMART" id="SM00421">
    <property type="entry name" value="HTH_LUXR"/>
    <property type="match status" value="1"/>
</dbReference>
<gene>
    <name evidence="6" type="ORF">FO442_02080</name>
</gene>
<dbReference type="AlphaFoldDB" id="A0A556N788"/>